<dbReference type="WBParaSite" id="ASIM_0000796001-mRNA-1">
    <property type="protein sequence ID" value="ASIM_0000796001-mRNA-1"/>
    <property type="gene ID" value="ASIM_0000796001"/>
</dbReference>
<proteinExistence type="predicted"/>
<sequence length="51" mass="5915">MSEIRLTKTKVEDIRSFQLDNNTVGLPPKREVSIYGLNDNINEAFLRDMCE</sequence>
<keyword evidence="2" id="KW-1185">Reference proteome</keyword>
<reference evidence="3" key="1">
    <citation type="submission" date="2017-02" db="UniProtKB">
        <authorList>
            <consortium name="WormBaseParasite"/>
        </authorList>
    </citation>
    <scope>IDENTIFICATION</scope>
</reference>
<accession>A0A0M3JJY8</accession>
<name>A0A0M3JJY8_ANISI</name>
<gene>
    <name evidence="1" type="ORF">ASIM_LOCUS7721</name>
</gene>
<evidence type="ECO:0000313" key="2">
    <source>
        <dbReference type="Proteomes" id="UP000267096"/>
    </source>
</evidence>
<dbReference type="EMBL" id="UYRR01019311">
    <property type="protein sequence ID" value="VDK29900.1"/>
    <property type="molecule type" value="Genomic_DNA"/>
</dbReference>
<organism evidence="3">
    <name type="scientific">Anisakis simplex</name>
    <name type="common">Herring worm</name>
    <dbReference type="NCBI Taxonomy" id="6269"/>
    <lineage>
        <taxon>Eukaryota</taxon>
        <taxon>Metazoa</taxon>
        <taxon>Ecdysozoa</taxon>
        <taxon>Nematoda</taxon>
        <taxon>Chromadorea</taxon>
        <taxon>Rhabditida</taxon>
        <taxon>Spirurina</taxon>
        <taxon>Ascaridomorpha</taxon>
        <taxon>Ascaridoidea</taxon>
        <taxon>Anisakidae</taxon>
        <taxon>Anisakis</taxon>
        <taxon>Anisakis simplex complex</taxon>
    </lineage>
</organism>
<reference evidence="1 2" key="2">
    <citation type="submission" date="2018-11" db="EMBL/GenBank/DDBJ databases">
        <authorList>
            <consortium name="Pathogen Informatics"/>
        </authorList>
    </citation>
    <scope>NUCLEOTIDE SEQUENCE [LARGE SCALE GENOMIC DNA]</scope>
</reference>
<evidence type="ECO:0000313" key="3">
    <source>
        <dbReference type="WBParaSite" id="ASIM_0000796001-mRNA-1"/>
    </source>
</evidence>
<dbReference type="Proteomes" id="UP000267096">
    <property type="component" value="Unassembled WGS sequence"/>
</dbReference>
<protein>
    <submittedName>
        <fullName evidence="3">GNAT family N-acetyltransferase</fullName>
    </submittedName>
</protein>
<dbReference type="OrthoDB" id="5860507at2759"/>
<dbReference type="AlphaFoldDB" id="A0A0M3JJY8"/>
<evidence type="ECO:0000313" key="1">
    <source>
        <dbReference type="EMBL" id="VDK29900.1"/>
    </source>
</evidence>